<accession>A0A5J5B6M3</accession>
<dbReference type="Gene3D" id="3.40.50.300">
    <property type="entry name" value="P-loop containing nucleotide triphosphate hydrolases"/>
    <property type="match status" value="1"/>
</dbReference>
<feature type="domain" description="NB-ARC" evidence="7">
    <location>
        <begin position="179"/>
        <end position="342"/>
    </location>
</feature>
<dbReference type="EMBL" id="CM018037">
    <property type="protein sequence ID" value="KAA8538883.1"/>
    <property type="molecule type" value="Genomic_DNA"/>
</dbReference>
<dbReference type="Gene3D" id="1.10.10.10">
    <property type="entry name" value="Winged helix-like DNA-binding domain superfamily/Winged helix DNA-binding domain"/>
    <property type="match status" value="1"/>
</dbReference>
<evidence type="ECO:0000256" key="1">
    <source>
        <dbReference type="ARBA" id="ARBA00008894"/>
    </source>
</evidence>
<dbReference type="SUPFAM" id="SSF52540">
    <property type="entry name" value="P-loop containing nucleoside triphosphate hydrolases"/>
    <property type="match status" value="1"/>
</dbReference>
<proteinExistence type="inferred from homology"/>
<evidence type="ECO:0000313" key="8">
    <source>
        <dbReference type="EMBL" id="KAA8538883.1"/>
    </source>
</evidence>
<reference evidence="8 9" key="1">
    <citation type="submission" date="2019-09" db="EMBL/GenBank/DDBJ databases">
        <title>A chromosome-level genome assembly of the Chinese tupelo Nyssa sinensis.</title>
        <authorList>
            <person name="Yang X."/>
            <person name="Kang M."/>
            <person name="Yang Y."/>
            <person name="Xiong H."/>
            <person name="Wang M."/>
            <person name="Zhang Z."/>
            <person name="Wang Z."/>
            <person name="Wu H."/>
            <person name="Ma T."/>
            <person name="Liu J."/>
            <person name="Xi Z."/>
        </authorList>
    </citation>
    <scope>NUCLEOTIDE SEQUENCE [LARGE SCALE GENOMIC DNA]</scope>
    <source>
        <strain evidence="8">J267</strain>
        <tissue evidence="8">Leaf</tissue>
    </source>
</reference>
<evidence type="ECO:0000256" key="2">
    <source>
        <dbReference type="ARBA" id="ARBA00022614"/>
    </source>
</evidence>
<sequence length="616" mass="70531">MSFFCSHYLVLILRIEVKNESLQSCCCLFDQLLSRIRSTRGIWRYLIYYNTNVDLLRTRLHELKDVQLGVQGSVDLAERNLEVILPNVRSWLTSVNGVVVTCEEFFNDDVKANQRCFVGWSCPDLKSRYQVSRKAKKKMLDVDKLLREGNFNPVSIPGPPPTIGSTIMGDLEVFESRKSTFNSIMEALKDDSVRVIGVYGTGGIGKTTLLKEVVKQAEEHKIFDTIVMAVVSQTPDVRKIQDEIADTVELKFQENSESGRARRLSERLKREKTILVILDDLWTRLNLEDIGIPCANDHKGCKILLTSRGQDVCNQMNTQAYFPIKVLSFPEAWDLFRKMAGNFDDSPDLHNLAMEVAKECGGLPIAIVTVATALKSKSYQVWRDALQQFKNSTPQNIQGMRIDVYSRLQLSYDFLERKELKSCFLLCCLFPEDHDILIEDLVRYMMGLRLFEDIHKLEEARDRALTLVDNLKDRCLLLAGNVEGSVRMHDVIRDFALSVVSKGEHVFLVKIAMELEEWPKFDTFANHTAIVLRENKFHELPDRLDCPKLNILVLGLEWRFSRSSSLKIPDTFFVGMEMMRVLVMRYMPIPALPIIGDTSFIGESSNVVSRIFERCV</sequence>
<dbReference type="InterPro" id="IPR050905">
    <property type="entry name" value="Plant_NBS-LRR"/>
</dbReference>
<keyword evidence="4" id="KW-0547">Nucleotide-binding</keyword>
<keyword evidence="2" id="KW-0433">Leucine-rich repeat</keyword>
<dbReference type="InterPro" id="IPR036388">
    <property type="entry name" value="WH-like_DNA-bd_sf"/>
</dbReference>
<protein>
    <recommendedName>
        <fullName evidence="7">NB-ARC domain-containing protein</fullName>
    </recommendedName>
</protein>
<dbReference type="OrthoDB" id="1898799at2759"/>
<dbReference type="PANTHER" id="PTHR33463">
    <property type="entry name" value="NB-ARC DOMAIN-CONTAINING PROTEIN-RELATED"/>
    <property type="match status" value="1"/>
</dbReference>
<dbReference type="PRINTS" id="PR00364">
    <property type="entry name" value="DISEASERSIST"/>
</dbReference>
<organism evidence="8 9">
    <name type="scientific">Nyssa sinensis</name>
    <dbReference type="NCBI Taxonomy" id="561372"/>
    <lineage>
        <taxon>Eukaryota</taxon>
        <taxon>Viridiplantae</taxon>
        <taxon>Streptophyta</taxon>
        <taxon>Embryophyta</taxon>
        <taxon>Tracheophyta</taxon>
        <taxon>Spermatophyta</taxon>
        <taxon>Magnoliopsida</taxon>
        <taxon>eudicotyledons</taxon>
        <taxon>Gunneridae</taxon>
        <taxon>Pentapetalae</taxon>
        <taxon>asterids</taxon>
        <taxon>Cornales</taxon>
        <taxon>Nyssaceae</taxon>
        <taxon>Nyssa</taxon>
    </lineage>
</organism>
<dbReference type="GO" id="GO:0051607">
    <property type="term" value="P:defense response to virus"/>
    <property type="evidence" value="ECO:0007669"/>
    <property type="project" value="UniProtKB-ARBA"/>
</dbReference>
<evidence type="ECO:0000256" key="4">
    <source>
        <dbReference type="ARBA" id="ARBA00022741"/>
    </source>
</evidence>
<evidence type="ECO:0000256" key="6">
    <source>
        <dbReference type="ARBA" id="ARBA00022840"/>
    </source>
</evidence>
<keyword evidence="6" id="KW-0067">ATP-binding</keyword>
<dbReference type="Proteomes" id="UP000325577">
    <property type="component" value="Linkage Group LG14"/>
</dbReference>
<dbReference type="InterPro" id="IPR042197">
    <property type="entry name" value="Apaf_helical"/>
</dbReference>
<dbReference type="InterPro" id="IPR027417">
    <property type="entry name" value="P-loop_NTPase"/>
</dbReference>
<dbReference type="Gene3D" id="1.10.8.430">
    <property type="entry name" value="Helical domain of apoptotic protease-activating factors"/>
    <property type="match status" value="1"/>
</dbReference>
<evidence type="ECO:0000259" key="7">
    <source>
        <dbReference type="Pfam" id="PF00931"/>
    </source>
</evidence>
<keyword evidence="5" id="KW-0611">Plant defense</keyword>
<name>A0A5J5B6M3_9ASTE</name>
<dbReference type="AlphaFoldDB" id="A0A5J5B6M3"/>
<keyword evidence="3" id="KW-0677">Repeat</keyword>
<dbReference type="GO" id="GO:0043531">
    <property type="term" value="F:ADP binding"/>
    <property type="evidence" value="ECO:0007669"/>
    <property type="project" value="InterPro"/>
</dbReference>
<dbReference type="GO" id="GO:0005524">
    <property type="term" value="F:ATP binding"/>
    <property type="evidence" value="ECO:0007669"/>
    <property type="project" value="UniProtKB-KW"/>
</dbReference>
<comment type="similarity">
    <text evidence="1">Belongs to the disease resistance NB-LRR family.</text>
</comment>
<dbReference type="Pfam" id="PF00931">
    <property type="entry name" value="NB-ARC"/>
    <property type="match status" value="1"/>
</dbReference>
<dbReference type="InterPro" id="IPR002182">
    <property type="entry name" value="NB-ARC"/>
</dbReference>
<dbReference type="PANTHER" id="PTHR33463:SF198">
    <property type="entry name" value="RPP4C3"/>
    <property type="match status" value="1"/>
</dbReference>
<dbReference type="FunFam" id="3.40.50.300:FF:001091">
    <property type="entry name" value="Probable disease resistance protein At1g61300"/>
    <property type="match status" value="1"/>
</dbReference>
<evidence type="ECO:0000256" key="3">
    <source>
        <dbReference type="ARBA" id="ARBA00022737"/>
    </source>
</evidence>
<keyword evidence="9" id="KW-1185">Reference proteome</keyword>
<dbReference type="FunFam" id="1.10.10.10:FF:000322">
    <property type="entry name" value="Probable disease resistance protein At1g63360"/>
    <property type="match status" value="1"/>
</dbReference>
<evidence type="ECO:0000256" key="5">
    <source>
        <dbReference type="ARBA" id="ARBA00022821"/>
    </source>
</evidence>
<evidence type="ECO:0000313" key="9">
    <source>
        <dbReference type="Proteomes" id="UP000325577"/>
    </source>
</evidence>
<gene>
    <name evidence="8" type="ORF">F0562_025575</name>
</gene>